<evidence type="ECO:0000256" key="1">
    <source>
        <dbReference type="SAM" id="Phobius"/>
    </source>
</evidence>
<keyword evidence="3" id="KW-1185">Reference proteome</keyword>
<dbReference type="Proteomes" id="UP000193926">
    <property type="component" value="Unassembled WGS sequence"/>
</dbReference>
<feature type="transmembrane region" description="Helical" evidence="1">
    <location>
        <begin position="6"/>
        <end position="26"/>
    </location>
</feature>
<gene>
    <name evidence="2" type="ORF">MGEO_02435</name>
</gene>
<evidence type="ECO:0000313" key="3">
    <source>
        <dbReference type="Proteomes" id="UP000193926"/>
    </source>
</evidence>
<proteinExistence type="predicted"/>
<dbReference type="EMBL" id="JFKC01000001">
    <property type="protein sequence ID" value="OSQ53416.1"/>
    <property type="molecule type" value="Genomic_DNA"/>
</dbReference>
<name>A0A1X4NRA8_9RHOB</name>
<keyword evidence="1" id="KW-0472">Membrane</keyword>
<sequence length="88" mass="10163">MFALGRLLVIGFLVLSVVYICLSLYSRAVRRGKLEKEWDEEIQQGDRETFVEAGLREYDGSLRRKLILGVYIVPLTVISVIIYLTNFH</sequence>
<protein>
    <recommendedName>
        <fullName evidence="4">Cation/multidrug efflux pump</fullName>
    </recommendedName>
</protein>
<organism evidence="2 3">
    <name type="scientific">Marivita geojedonensis</name>
    <dbReference type="NCBI Taxonomy" id="1123756"/>
    <lineage>
        <taxon>Bacteria</taxon>
        <taxon>Pseudomonadati</taxon>
        <taxon>Pseudomonadota</taxon>
        <taxon>Alphaproteobacteria</taxon>
        <taxon>Rhodobacterales</taxon>
        <taxon>Roseobacteraceae</taxon>
        <taxon>Marivita</taxon>
    </lineage>
</organism>
<dbReference type="RefSeq" id="WP_085635090.1">
    <property type="nucleotide sequence ID" value="NZ_JFKC01000001.1"/>
</dbReference>
<dbReference type="STRING" id="1123756.MGEO_02435"/>
<dbReference type="AlphaFoldDB" id="A0A1X4NRA8"/>
<evidence type="ECO:0008006" key="4">
    <source>
        <dbReference type="Google" id="ProtNLM"/>
    </source>
</evidence>
<feature type="transmembrane region" description="Helical" evidence="1">
    <location>
        <begin position="66"/>
        <end position="85"/>
    </location>
</feature>
<accession>A0A1X4NRA8</accession>
<keyword evidence="1" id="KW-1133">Transmembrane helix</keyword>
<reference evidence="2 3" key="1">
    <citation type="submission" date="2014-03" db="EMBL/GenBank/DDBJ databases">
        <title>The draft genome sequence of Marivita geojedonensis KCTC 23882.</title>
        <authorList>
            <person name="Lai Q."/>
            <person name="Shao Z."/>
        </authorList>
    </citation>
    <scope>NUCLEOTIDE SEQUENCE [LARGE SCALE GENOMIC DNA]</scope>
    <source>
        <strain evidence="2 3">DPG-138</strain>
    </source>
</reference>
<dbReference type="OrthoDB" id="7632202at2"/>
<comment type="caution">
    <text evidence="2">The sequence shown here is derived from an EMBL/GenBank/DDBJ whole genome shotgun (WGS) entry which is preliminary data.</text>
</comment>
<evidence type="ECO:0000313" key="2">
    <source>
        <dbReference type="EMBL" id="OSQ53416.1"/>
    </source>
</evidence>
<keyword evidence="1" id="KW-0812">Transmembrane</keyword>